<sequence length="107" mass="11658">MSSSRIVLSLKSSSRCWLPSNLKPTKNVAKPLSSINTNAINRYYSSKIPSSSAFINFNNTVVANNSEGTINQGASNSTQIESSKDENFHPSVFSHNEEVSGNLHVKL</sequence>
<feature type="region of interest" description="Disordered" evidence="1">
    <location>
        <begin position="68"/>
        <end position="107"/>
    </location>
</feature>
<feature type="compositionally biased region" description="Polar residues" evidence="1">
    <location>
        <begin position="68"/>
        <end position="81"/>
    </location>
</feature>
<evidence type="ECO:0000313" key="3">
    <source>
        <dbReference type="Proteomes" id="UP000094565"/>
    </source>
</evidence>
<keyword evidence="3" id="KW-1185">Reference proteome</keyword>
<proteinExistence type="predicted"/>
<dbReference type="Proteomes" id="UP000094565">
    <property type="component" value="Chromosome 1"/>
</dbReference>
<accession>A0A1B2J6D5</accession>
<dbReference type="AlphaFoldDB" id="A0A1B2J6D5"/>
<gene>
    <name evidence="2" type="ORF">ATY40_BA7500733</name>
</gene>
<protein>
    <submittedName>
        <fullName evidence="2">BA75_00733T0</fullName>
    </submittedName>
</protein>
<organism evidence="2 3">
    <name type="scientific">Komagataella pastoris</name>
    <name type="common">Yeast</name>
    <name type="synonym">Pichia pastoris</name>
    <dbReference type="NCBI Taxonomy" id="4922"/>
    <lineage>
        <taxon>Eukaryota</taxon>
        <taxon>Fungi</taxon>
        <taxon>Dikarya</taxon>
        <taxon>Ascomycota</taxon>
        <taxon>Saccharomycotina</taxon>
        <taxon>Pichiomycetes</taxon>
        <taxon>Pichiales</taxon>
        <taxon>Pichiaceae</taxon>
        <taxon>Komagataella</taxon>
    </lineage>
</organism>
<name>A0A1B2J6D5_PICPA</name>
<reference evidence="2 3" key="1">
    <citation type="submission" date="2016-02" db="EMBL/GenBank/DDBJ databases">
        <title>Comparative genomic and transcriptomic foundation for Pichia pastoris.</title>
        <authorList>
            <person name="Love K.R."/>
            <person name="Shah K.A."/>
            <person name="Whittaker C.A."/>
            <person name="Wu J."/>
            <person name="Bartlett M.C."/>
            <person name="Ma D."/>
            <person name="Leeson R.L."/>
            <person name="Priest M."/>
            <person name="Young S.K."/>
            <person name="Love J.C."/>
        </authorList>
    </citation>
    <scope>NUCLEOTIDE SEQUENCE [LARGE SCALE GENOMIC DNA]</scope>
    <source>
        <strain evidence="2 3">ATCC 28485</strain>
    </source>
</reference>
<evidence type="ECO:0000256" key="1">
    <source>
        <dbReference type="SAM" id="MobiDB-lite"/>
    </source>
</evidence>
<evidence type="ECO:0000313" key="2">
    <source>
        <dbReference type="EMBL" id="ANZ73520.1"/>
    </source>
</evidence>
<dbReference type="OrthoDB" id="10296345at2759"/>
<dbReference type="EMBL" id="CP014584">
    <property type="protein sequence ID" value="ANZ73520.1"/>
    <property type="molecule type" value="Genomic_DNA"/>
</dbReference>